<reference evidence="1" key="1">
    <citation type="submission" date="2022-10" db="EMBL/GenBank/DDBJ databases">
        <title>Culturing micro-colonial fungi from biological soil crusts in the Mojave desert and describing Neophaeococcomyces mojavensis, and introducing the new genera and species Taxawa tesnikishii.</title>
        <authorList>
            <person name="Kurbessoian T."/>
            <person name="Stajich J.E."/>
        </authorList>
    </citation>
    <scope>NUCLEOTIDE SEQUENCE</scope>
    <source>
        <strain evidence="1">JES_112</strain>
    </source>
</reference>
<protein>
    <submittedName>
        <fullName evidence="1">Uncharacterized protein</fullName>
    </submittedName>
</protein>
<organism evidence="1 2">
    <name type="scientific">Neophaeococcomyces mojaviensis</name>
    <dbReference type="NCBI Taxonomy" id="3383035"/>
    <lineage>
        <taxon>Eukaryota</taxon>
        <taxon>Fungi</taxon>
        <taxon>Dikarya</taxon>
        <taxon>Ascomycota</taxon>
        <taxon>Pezizomycotina</taxon>
        <taxon>Eurotiomycetes</taxon>
        <taxon>Chaetothyriomycetidae</taxon>
        <taxon>Chaetothyriales</taxon>
        <taxon>Chaetothyriales incertae sedis</taxon>
        <taxon>Neophaeococcomyces</taxon>
    </lineage>
</organism>
<dbReference type="Proteomes" id="UP001172386">
    <property type="component" value="Unassembled WGS sequence"/>
</dbReference>
<proteinExistence type="predicted"/>
<evidence type="ECO:0000313" key="2">
    <source>
        <dbReference type="Proteomes" id="UP001172386"/>
    </source>
</evidence>
<accession>A0ACC3A5N5</accession>
<keyword evidence="2" id="KW-1185">Reference proteome</keyword>
<dbReference type="EMBL" id="JAPDRQ010000092">
    <property type="protein sequence ID" value="KAJ9655621.1"/>
    <property type="molecule type" value="Genomic_DNA"/>
</dbReference>
<gene>
    <name evidence="1" type="ORF">H2198_005519</name>
</gene>
<name>A0ACC3A5N5_9EURO</name>
<sequence>MAWYWPLSKLWGGKAAAAKADGRAESSAAKSDLTHARKSVSSIVNNTAGSAQDDTKATGHSIEATAEGIPDAVEQAAENTMHNPVTAVDAKVEKLKHKRPGMSSHESVGDKFKHAFKIDHKQHHTQQTNESALVSGA</sequence>
<comment type="caution">
    <text evidence="1">The sequence shown here is derived from an EMBL/GenBank/DDBJ whole genome shotgun (WGS) entry which is preliminary data.</text>
</comment>
<evidence type="ECO:0000313" key="1">
    <source>
        <dbReference type="EMBL" id="KAJ9655621.1"/>
    </source>
</evidence>